<dbReference type="STRING" id="215250.A0A316YFU9"/>
<organism evidence="2 3">
    <name type="scientific">Acaromyces ingoldii</name>
    <dbReference type="NCBI Taxonomy" id="215250"/>
    <lineage>
        <taxon>Eukaryota</taxon>
        <taxon>Fungi</taxon>
        <taxon>Dikarya</taxon>
        <taxon>Basidiomycota</taxon>
        <taxon>Ustilaginomycotina</taxon>
        <taxon>Exobasidiomycetes</taxon>
        <taxon>Exobasidiales</taxon>
        <taxon>Cryptobasidiaceae</taxon>
        <taxon>Acaromyces</taxon>
    </lineage>
</organism>
<dbReference type="GeneID" id="37040035"/>
<feature type="compositionally biased region" description="Polar residues" evidence="1">
    <location>
        <begin position="273"/>
        <end position="283"/>
    </location>
</feature>
<feature type="compositionally biased region" description="Polar residues" evidence="1">
    <location>
        <begin position="182"/>
        <end position="197"/>
    </location>
</feature>
<feature type="compositionally biased region" description="Basic and acidic residues" evidence="1">
    <location>
        <begin position="252"/>
        <end position="266"/>
    </location>
</feature>
<gene>
    <name evidence="2" type="ORF">FA10DRAFT_154177</name>
</gene>
<feature type="compositionally biased region" description="Acidic residues" evidence="1">
    <location>
        <begin position="167"/>
        <end position="176"/>
    </location>
</feature>
<feature type="region of interest" description="Disordered" evidence="1">
    <location>
        <begin position="515"/>
        <end position="579"/>
    </location>
</feature>
<evidence type="ECO:0000313" key="2">
    <source>
        <dbReference type="EMBL" id="PWN88089.1"/>
    </source>
</evidence>
<sequence>MALSRSQTCARAKEKEKPSTGDAEPPSKIDGMSDDSDDEALARGLDFDALRRSDGGSKGKERARDVSSSSSSPAMSNQGNGTASEQRRGRRLGVGRYHGSTALSPAPVRGQPAATLVLDSSPAVAVESTFDGENYNTFDASFAKGQRPRLEQRREPLRAIGQPQGTLDDELDDSLEWADLSRVTQDASRTAAEQQRQPEGLERETSLSPVLLKKRNRPHPLLARLTGGARASGSEEDENNENSDNDDDGHDDEGSRIGEMLRKDTGDPDEALQDTSILSSQDSFVERMAKGKQKRTRTCVVASSSPTGQGAGESSTMGPPLQPASVLRNGGPKNKGKKRHASSDEGEEMVMSSQDASPSRKRTARRKSDSRTLNASEKDGGEAKRGRTLGKASTAKVKAREQNGAREKKKKRVGRSPTSRFLFQHEAERDTDEEQHGQRDEDDEGLGSDMADSSDLEHVGDFEPTQAPKGYHQSAVYFQSLNSQTAPSPFRKSAGARYIPGFEVRARVDSAAVMGGRGSTTAGRGARASVGLSRPSAAASSSGGPRGSQTDDEYERGSFVCSDEDVEFETDAEEDGEDL</sequence>
<evidence type="ECO:0000313" key="3">
    <source>
        <dbReference type="Proteomes" id="UP000245768"/>
    </source>
</evidence>
<accession>A0A316YFU9</accession>
<feature type="compositionally biased region" description="Polar residues" evidence="1">
    <location>
        <begin position="73"/>
        <end position="84"/>
    </location>
</feature>
<evidence type="ECO:0000256" key="1">
    <source>
        <dbReference type="SAM" id="MobiDB-lite"/>
    </source>
</evidence>
<feature type="region of interest" description="Disordered" evidence="1">
    <location>
        <begin position="135"/>
        <end position="473"/>
    </location>
</feature>
<reference evidence="2 3" key="1">
    <citation type="journal article" date="2018" name="Mol. Biol. Evol.">
        <title>Broad Genomic Sampling Reveals a Smut Pathogenic Ancestry of the Fungal Clade Ustilaginomycotina.</title>
        <authorList>
            <person name="Kijpornyongpan T."/>
            <person name="Mondo S.J."/>
            <person name="Barry K."/>
            <person name="Sandor L."/>
            <person name="Lee J."/>
            <person name="Lipzen A."/>
            <person name="Pangilinan J."/>
            <person name="LaButti K."/>
            <person name="Hainaut M."/>
            <person name="Henrissat B."/>
            <person name="Grigoriev I.V."/>
            <person name="Spatafora J.W."/>
            <person name="Aime M.C."/>
        </authorList>
    </citation>
    <scope>NUCLEOTIDE SEQUENCE [LARGE SCALE GENOMIC DNA]</scope>
    <source>
        <strain evidence="2 3">MCA 4198</strain>
    </source>
</reference>
<protein>
    <submittedName>
        <fullName evidence="2">Uncharacterized protein</fullName>
    </submittedName>
</protein>
<dbReference type="RefSeq" id="XP_025375287.1">
    <property type="nucleotide sequence ID" value="XM_025518119.1"/>
</dbReference>
<keyword evidence="3" id="KW-1185">Reference proteome</keyword>
<feature type="compositionally biased region" description="Low complexity" evidence="1">
    <location>
        <begin position="519"/>
        <end position="543"/>
    </location>
</feature>
<dbReference type="EMBL" id="KZ819638">
    <property type="protein sequence ID" value="PWN88089.1"/>
    <property type="molecule type" value="Genomic_DNA"/>
</dbReference>
<feature type="compositionally biased region" description="Acidic residues" evidence="1">
    <location>
        <begin position="562"/>
        <end position="579"/>
    </location>
</feature>
<feature type="compositionally biased region" description="Basic and acidic residues" evidence="1">
    <location>
        <begin position="45"/>
        <end position="65"/>
    </location>
</feature>
<feature type="region of interest" description="Disordered" evidence="1">
    <location>
        <begin position="1"/>
        <end position="110"/>
    </location>
</feature>
<dbReference type="Proteomes" id="UP000245768">
    <property type="component" value="Unassembled WGS sequence"/>
</dbReference>
<dbReference type="InParanoid" id="A0A316YFU9"/>
<feature type="compositionally biased region" description="Basic and acidic residues" evidence="1">
    <location>
        <begin position="423"/>
        <end position="439"/>
    </location>
</feature>
<dbReference type="AlphaFoldDB" id="A0A316YFU9"/>
<feature type="compositionally biased region" description="Basic and acidic residues" evidence="1">
    <location>
        <begin position="148"/>
        <end position="157"/>
    </location>
</feature>
<feature type="compositionally biased region" description="Basic and acidic residues" evidence="1">
    <location>
        <begin position="366"/>
        <end position="385"/>
    </location>
</feature>
<feature type="compositionally biased region" description="Acidic residues" evidence="1">
    <location>
        <begin position="234"/>
        <end position="251"/>
    </location>
</feature>
<proteinExistence type="predicted"/>
<feature type="compositionally biased region" description="Polar residues" evidence="1">
    <location>
        <begin position="301"/>
        <end position="317"/>
    </location>
</feature>
<name>A0A316YFU9_9BASI</name>